<dbReference type="AlphaFoldDB" id="A0AAN4ZDJ3"/>
<dbReference type="EMBL" id="BTRK01000002">
    <property type="protein sequence ID" value="GMR37559.1"/>
    <property type="molecule type" value="Genomic_DNA"/>
</dbReference>
<dbReference type="Proteomes" id="UP001328107">
    <property type="component" value="Unassembled WGS sequence"/>
</dbReference>
<evidence type="ECO:0000256" key="1">
    <source>
        <dbReference type="SAM" id="MobiDB-lite"/>
    </source>
</evidence>
<name>A0AAN4ZDJ3_9BILA</name>
<feature type="compositionally biased region" description="Acidic residues" evidence="1">
    <location>
        <begin position="75"/>
        <end position="86"/>
    </location>
</feature>
<feature type="region of interest" description="Disordered" evidence="1">
    <location>
        <begin position="51"/>
        <end position="86"/>
    </location>
</feature>
<feature type="non-terminal residue" evidence="2">
    <location>
        <position position="86"/>
    </location>
</feature>
<comment type="caution">
    <text evidence="2">The sequence shown here is derived from an EMBL/GenBank/DDBJ whole genome shotgun (WGS) entry which is preliminary data.</text>
</comment>
<proteinExistence type="predicted"/>
<gene>
    <name evidence="2" type="ORF">PMAYCL1PPCAC_07753</name>
</gene>
<evidence type="ECO:0000313" key="2">
    <source>
        <dbReference type="EMBL" id="GMR37559.1"/>
    </source>
</evidence>
<accession>A0AAN4ZDJ3</accession>
<keyword evidence="3" id="KW-1185">Reference proteome</keyword>
<protein>
    <submittedName>
        <fullName evidence="2">Uncharacterized protein</fullName>
    </submittedName>
</protein>
<feature type="compositionally biased region" description="Basic and acidic residues" evidence="1">
    <location>
        <begin position="51"/>
        <end position="74"/>
    </location>
</feature>
<reference evidence="3" key="1">
    <citation type="submission" date="2022-10" db="EMBL/GenBank/DDBJ databases">
        <title>Genome assembly of Pristionchus species.</title>
        <authorList>
            <person name="Yoshida K."/>
            <person name="Sommer R.J."/>
        </authorList>
    </citation>
    <scope>NUCLEOTIDE SEQUENCE [LARGE SCALE GENOMIC DNA]</scope>
    <source>
        <strain evidence="3">RS5460</strain>
    </source>
</reference>
<evidence type="ECO:0000313" key="3">
    <source>
        <dbReference type="Proteomes" id="UP001328107"/>
    </source>
</evidence>
<feature type="non-terminal residue" evidence="2">
    <location>
        <position position="1"/>
    </location>
</feature>
<sequence length="86" mass="10135">QHMVRSRRLTMTAMMTPTTYIEKREITCLQRDTEESDDEIRCFVGALPYSHENKKENEDRSTHVENRTEFHGIPDGEETDDIVEHP</sequence>
<organism evidence="2 3">
    <name type="scientific">Pristionchus mayeri</name>
    <dbReference type="NCBI Taxonomy" id="1317129"/>
    <lineage>
        <taxon>Eukaryota</taxon>
        <taxon>Metazoa</taxon>
        <taxon>Ecdysozoa</taxon>
        <taxon>Nematoda</taxon>
        <taxon>Chromadorea</taxon>
        <taxon>Rhabditida</taxon>
        <taxon>Rhabditina</taxon>
        <taxon>Diplogasteromorpha</taxon>
        <taxon>Diplogasteroidea</taxon>
        <taxon>Neodiplogasteridae</taxon>
        <taxon>Pristionchus</taxon>
    </lineage>
</organism>